<dbReference type="Pfam" id="PF13187">
    <property type="entry name" value="Fer4_9"/>
    <property type="match status" value="1"/>
</dbReference>
<dbReference type="AlphaFoldDB" id="A0A1Z4LW22"/>
<keyword evidence="2" id="KW-0408">Iron</keyword>
<organism evidence="5 6">
    <name type="scientific">Calothrix parasitica NIES-267</name>
    <dbReference type="NCBI Taxonomy" id="1973488"/>
    <lineage>
        <taxon>Bacteria</taxon>
        <taxon>Bacillati</taxon>
        <taxon>Cyanobacteriota</taxon>
        <taxon>Cyanophyceae</taxon>
        <taxon>Nostocales</taxon>
        <taxon>Calotrichaceae</taxon>
        <taxon>Calothrix</taxon>
    </lineage>
</organism>
<reference evidence="5 6" key="1">
    <citation type="submission" date="2017-06" db="EMBL/GenBank/DDBJ databases">
        <title>Genome sequencing of cyanobaciteial culture collection at National Institute for Environmental Studies (NIES).</title>
        <authorList>
            <person name="Hirose Y."/>
            <person name="Shimura Y."/>
            <person name="Fujisawa T."/>
            <person name="Nakamura Y."/>
            <person name="Kawachi M."/>
        </authorList>
    </citation>
    <scope>NUCLEOTIDE SEQUENCE [LARGE SCALE GENOMIC DNA]</scope>
    <source>
        <strain evidence="5 6">NIES-267</strain>
    </source>
</reference>
<keyword evidence="6" id="KW-1185">Reference proteome</keyword>
<name>A0A1Z4LW22_9CYAN</name>
<dbReference type="PRINTS" id="PR00069">
    <property type="entry name" value="ALDKETRDTASE"/>
</dbReference>
<dbReference type="InterPro" id="IPR020471">
    <property type="entry name" value="AKR"/>
</dbReference>
<dbReference type="InterPro" id="IPR023210">
    <property type="entry name" value="NADP_OxRdtase_dom"/>
</dbReference>
<feature type="domain" description="4Fe-4S ferredoxin-type" evidence="4">
    <location>
        <begin position="331"/>
        <end position="362"/>
    </location>
</feature>
<dbReference type="InterPro" id="IPR036812">
    <property type="entry name" value="NAD(P)_OxRdtase_dom_sf"/>
</dbReference>
<evidence type="ECO:0000256" key="3">
    <source>
        <dbReference type="ARBA" id="ARBA00023014"/>
    </source>
</evidence>
<dbReference type="PROSITE" id="PS51379">
    <property type="entry name" value="4FE4S_FER_2"/>
    <property type="match status" value="1"/>
</dbReference>
<dbReference type="GO" id="GO:0016491">
    <property type="term" value="F:oxidoreductase activity"/>
    <property type="evidence" value="ECO:0007669"/>
    <property type="project" value="InterPro"/>
</dbReference>
<dbReference type="PANTHER" id="PTHR43312:SF2">
    <property type="entry name" value="OXIDOREDUCTASE"/>
    <property type="match status" value="1"/>
</dbReference>
<dbReference type="PANTHER" id="PTHR43312">
    <property type="entry name" value="D-THREO-ALDOSE 1-DEHYDROGENASE"/>
    <property type="match status" value="1"/>
</dbReference>
<keyword evidence="3" id="KW-0411">Iron-sulfur</keyword>
<dbReference type="PROSITE" id="PS00198">
    <property type="entry name" value="4FE4S_FER_1"/>
    <property type="match status" value="1"/>
</dbReference>
<evidence type="ECO:0000313" key="5">
    <source>
        <dbReference type="EMBL" id="BAY85446.1"/>
    </source>
</evidence>
<dbReference type="EMBL" id="AP018227">
    <property type="protein sequence ID" value="BAY85446.1"/>
    <property type="molecule type" value="Genomic_DNA"/>
</dbReference>
<proteinExistence type="predicted"/>
<dbReference type="Gene3D" id="3.20.20.100">
    <property type="entry name" value="NADP-dependent oxidoreductase domain"/>
    <property type="match status" value="1"/>
</dbReference>
<protein>
    <submittedName>
        <fullName evidence="5">Aldo/keto reductase</fullName>
    </submittedName>
</protein>
<dbReference type="GO" id="GO:0046872">
    <property type="term" value="F:metal ion binding"/>
    <property type="evidence" value="ECO:0007669"/>
    <property type="project" value="UniProtKB-KW"/>
</dbReference>
<evidence type="ECO:0000256" key="1">
    <source>
        <dbReference type="ARBA" id="ARBA00022723"/>
    </source>
</evidence>
<dbReference type="Pfam" id="PF00248">
    <property type="entry name" value="Aldo_ket_red"/>
    <property type="match status" value="1"/>
</dbReference>
<dbReference type="InterPro" id="IPR053135">
    <property type="entry name" value="AKR2_Oxidoreductase"/>
</dbReference>
<dbReference type="CDD" id="cd19096">
    <property type="entry name" value="AKR_Fe-S_oxidoreductase"/>
    <property type="match status" value="1"/>
</dbReference>
<dbReference type="InterPro" id="IPR017900">
    <property type="entry name" value="4Fe4S_Fe_S_CS"/>
</dbReference>
<dbReference type="Proteomes" id="UP000218418">
    <property type="component" value="Chromosome"/>
</dbReference>
<keyword evidence="1" id="KW-0479">Metal-binding</keyword>
<sequence length="377" mass="43044">MMQYRRFGKTNLHLSVFSLGTMRYLASFENARRTIQEAVALGINHVETASGYGKSEEYLGEAIKAGLSISREQLRITSKIPPTVDADTMRRCIDKSLENLQLDYLDCLGIHGLNTRQHLDWVRAENGCMQAVREAVADGRVRHVGFSTHAPLEVILAAINTDFFEFINLHYYYFFQRNQKAVKLAAEKDMGIFIISPADKGGRLYTPPENLIELTYPFSPLELNYRFLLSDSRITTLSVGAANPEELIEPLKVADRDGELSLEEISVFEKLEQHQNIVLKTEKCSQCYECLPCPENINIPEVLRLRNLTVAYDMEDYGKYRYGMFENAGHWFPGMKGSRCSECGDCLPRCPEELDIPALLRDSHERLKGKEGRRLWE</sequence>
<dbReference type="SUPFAM" id="SSF51430">
    <property type="entry name" value="NAD(P)-linked oxidoreductase"/>
    <property type="match status" value="1"/>
</dbReference>
<gene>
    <name evidence="5" type="ORF">NIES267_49460</name>
</gene>
<evidence type="ECO:0000259" key="4">
    <source>
        <dbReference type="PROSITE" id="PS51379"/>
    </source>
</evidence>
<dbReference type="InterPro" id="IPR017896">
    <property type="entry name" value="4Fe4S_Fe-S-bd"/>
</dbReference>
<evidence type="ECO:0000313" key="6">
    <source>
        <dbReference type="Proteomes" id="UP000218418"/>
    </source>
</evidence>
<evidence type="ECO:0000256" key="2">
    <source>
        <dbReference type="ARBA" id="ARBA00023004"/>
    </source>
</evidence>
<accession>A0A1Z4LW22</accession>
<dbReference type="GO" id="GO:0051536">
    <property type="term" value="F:iron-sulfur cluster binding"/>
    <property type="evidence" value="ECO:0007669"/>
    <property type="project" value="UniProtKB-KW"/>
</dbReference>